<dbReference type="PROSITE" id="PS50975">
    <property type="entry name" value="ATP_GRASP"/>
    <property type="match status" value="1"/>
</dbReference>
<dbReference type="RefSeq" id="WP_036939014.1">
    <property type="nucleotide sequence ID" value="NZ_JQKC01000008.1"/>
</dbReference>
<protein>
    <submittedName>
        <fullName evidence="6">Pyrrolysine biosynthesis protein PylC</fullName>
    </submittedName>
</protein>
<proteinExistence type="predicted"/>
<keyword evidence="7" id="KW-1185">Reference proteome</keyword>
<dbReference type="AlphaFoldDB" id="A0A0L6JQB3"/>
<keyword evidence="2 4" id="KW-0547">Nucleotide-binding</keyword>
<evidence type="ECO:0000313" key="7">
    <source>
        <dbReference type="Proteomes" id="UP000036923"/>
    </source>
</evidence>
<dbReference type="GO" id="GO:0005524">
    <property type="term" value="F:ATP binding"/>
    <property type="evidence" value="ECO:0007669"/>
    <property type="project" value="UniProtKB-UniRule"/>
</dbReference>
<dbReference type="SUPFAM" id="SSF56059">
    <property type="entry name" value="Glutathione synthetase ATP-binding domain-like"/>
    <property type="match status" value="1"/>
</dbReference>
<name>A0A0L6JQB3_9FIRM</name>
<dbReference type="Gene3D" id="3.40.50.720">
    <property type="entry name" value="NAD(P)-binding Rossmann-like Domain"/>
    <property type="match status" value="1"/>
</dbReference>
<dbReference type="InterPro" id="IPR023890">
    <property type="entry name" value="Pyrrolys_PylC"/>
</dbReference>
<dbReference type="OrthoDB" id="5415832at2"/>
<dbReference type="SUPFAM" id="SSF52440">
    <property type="entry name" value="PreATP-grasp domain"/>
    <property type="match status" value="1"/>
</dbReference>
<dbReference type="GO" id="GO:0071524">
    <property type="term" value="P:pyrrolysine biosynthetic process"/>
    <property type="evidence" value="ECO:0007669"/>
    <property type="project" value="InterPro"/>
</dbReference>
<dbReference type="NCBIfam" id="TIGR03909">
    <property type="entry name" value="pyrrolys_PylC"/>
    <property type="match status" value="1"/>
</dbReference>
<evidence type="ECO:0000259" key="5">
    <source>
        <dbReference type="PROSITE" id="PS50975"/>
    </source>
</evidence>
<sequence>MRVAVVGGKLQGVEASYLAKKAGWEVVLVDRNENVPAGLLCDEFAVTDTNDSEELLKVFGRVDFIVPALEDDTALENIRICAEKAGKPLLYDKKAYGISSSKLMSDRLFNKIGIPIPHKWPQCRFPVIFKPSSASGSKGVTRINCEDEFKKHLEAMDADSEWVIQEFIEGPSYSIEVICFNGKVQTFQVTELEMDKGFDCKRVIAPAEITKEKENEFKQISLKIAQHLDMTGIFDVEVIYHDNILKVLEIDARLPSQTPTAVYNSTGTNLLEVLWKSFSKGGMSIGISRRKEKTVIYEHVKVTKDSLEVCGEHIMSCTVNLKLIKDFFGAHEALTDYDEGKTNWAATLIILGDDIDNALKNRSSTISSIMNKMGLTAYIDKTPIGFNNLRRKVK</sequence>
<accession>A0A0L6JQB3</accession>
<dbReference type="PANTHER" id="PTHR43055">
    <property type="entry name" value="FORMATE-DEPENDENT PHOSPHORIBOSYLGLYCINAMIDE FORMYLTRANSFERASE"/>
    <property type="match status" value="1"/>
</dbReference>
<dbReference type="Proteomes" id="UP000036923">
    <property type="component" value="Unassembled WGS sequence"/>
</dbReference>
<dbReference type="PANTHER" id="PTHR43055:SF1">
    <property type="entry name" value="FORMATE-DEPENDENT PHOSPHORIBOSYLGLYCINAMIDE FORMYLTRANSFERASE"/>
    <property type="match status" value="1"/>
</dbReference>
<dbReference type="STRING" id="398512.Bccel_3249"/>
<evidence type="ECO:0000256" key="3">
    <source>
        <dbReference type="ARBA" id="ARBA00022840"/>
    </source>
</evidence>
<comment type="caution">
    <text evidence="6">The sequence shown here is derived from an EMBL/GenBank/DDBJ whole genome shotgun (WGS) entry which is preliminary data.</text>
</comment>
<dbReference type="InterPro" id="IPR011761">
    <property type="entry name" value="ATP-grasp"/>
</dbReference>
<evidence type="ECO:0000256" key="2">
    <source>
        <dbReference type="ARBA" id="ARBA00022741"/>
    </source>
</evidence>
<keyword evidence="1" id="KW-0436">Ligase</keyword>
<organism evidence="6 7">
    <name type="scientific">Pseudobacteroides cellulosolvens ATCC 35603 = DSM 2933</name>
    <dbReference type="NCBI Taxonomy" id="398512"/>
    <lineage>
        <taxon>Bacteria</taxon>
        <taxon>Bacillati</taxon>
        <taxon>Bacillota</taxon>
        <taxon>Clostridia</taxon>
        <taxon>Eubacteriales</taxon>
        <taxon>Oscillospiraceae</taxon>
        <taxon>Pseudobacteroides</taxon>
    </lineage>
</organism>
<dbReference type="Pfam" id="PF02655">
    <property type="entry name" value="ATP-grasp_3"/>
    <property type="match status" value="1"/>
</dbReference>
<reference evidence="7" key="1">
    <citation type="submission" date="2015-07" db="EMBL/GenBank/DDBJ databases">
        <title>Near-Complete Genome Sequence of the Cellulolytic Bacterium Bacteroides (Pseudobacteroides) cellulosolvens ATCC 35603.</title>
        <authorList>
            <person name="Dassa B."/>
            <person name="Utturkar S.M."/>
            <person name="Klingeman D.M."/>
            <person name="Hurt R.A."/>
            <person name="Keller M."/>
            <person name="Xu J."/>
            <person name="Reddy Y.H.K."/>
            <person name="Borovok I."/>
            <person name="Grinberg I.R."/>
            <person name="Lamed R."/>
            <person name="Zhivin O."/>
            <person name="Bayer E.A."/>
            <person name="Brown S.D."/>
        </authorList>
    </citation>
    <scope>NUCLEOTIDE SEQUENCE [LARGE SCALE GENOMIC DNA]</scope>
    <source>
        <strain evidence="7">DSM 2933</strain>
    </source>
</reference>
<dbReference type="GO" id="GO:0046872">
    <property type="term" value="F:metal ion binding"/>
    <property type="evidence" value="ECO:0007669"/>
    <property type="project" value="InterPro"/>
</dbReference>
<evidence type="ECO:0000313" key="6">
    <source>
        <dbReference type="EMBL" id="KNY27978.1"/>
    </source>
</evidence>
<dbReference type="GO" id="GO:0005829">
    <property type="term" value="C:cytosol"/>
    <property type="evidence" value="ECO:0007669"/>
    <property type="project" value="TreeGrafter"/>
</dbReference>
<dbReference type="eggNOG" id="COG2232">
    <property type="taxonomic scope" value="Bacteria"/>
</dbReference>
<dbReference type="InterPro" id="IPR003806">
    <property type="entry name" value="ATP-grasp_PylC-type"/>
</dbReference>
<evidence type="ECO:0000256" key="4">
    <source>
        <dbReference type="PROSITE-ProRule" id="PRU00409"/>
    </source>
</evidence>
<gene>
    <name evidence="6" type="ORF">Bccel_3249</name>
</gene>
<dbReference type="Gene3D" id="3.30.470.20">
    <property type="entry name" value="ATP-grasp fold, B domain"/>
    <property type="match status" value="1"/>
</dbReference>
<dbReference type="InterPro" id="IPR016185">
    <property type="entry name" value="PreATP-grasp_dom_sf"/>
</dbReference>
<feature type="domain" description="ATP-grasp" evidence="5">
    <location>
        <begin position="90"/>
        <end position="279"/>
    </location>
</feature>
<dbReference type="GO" id="GO:0016874">
    <property type="term" value="F:ligase activity"/>
    <property type="evidence" value="ECO:0007669"/>
    <property type="project" value="UniProtKB-KW"/>
</dbReference>
<keyword evidence="3 4" id="KW-0067">ATP-binding</keyword>
<dbReference type="PATRIC" id="fig|398512.5.peg.3408"/>
<evidence type="ECO:0000256" key="1">
    <source>
        <dbReference type="ARBA" id="ARBA00022598"/>
    </source>
</evidence>
<dbReference type="EMBL" id="LGTC01000001">
    <property type="protein sequence ID" value="KNY27978.1"/>
    <property type="molecule type" value="Genomic_DNA"/>
</dbReference>